<keyword evidence="2" id="KW-1185">Reference proteome</keyword>
<evidence type="ECO:0000313" key="1">
    <source>
        <dbReference type="EMBL" id="MFN0290352.1"/>
    </source>
</evidence>
<accession>A0ABW9JHD5</accession>
<protein>
    <submittedName>
        <fullName evidence="1">Uncharacterized protein</fullName>
    </submittedName>
</protein>
<comment type="caution">
    <text evidence="1">The sequence shown here is derived from an EMBL/GenBank/DDBJ whole genome shotgun (WGS) entry which is preliminary data.</text>
</comment>
<gene>
    <name evidence="1" type="ORF">E5L68_003065</name>
</gene>
<dbReference type="RefSeq" id="WP_171046977.1">
    <property type="nucleotide sequence ID" value="NZ_SRMP02000002.1"/>
</dbReference>
<organism evidence="1 2">
    <name type="scientific">Pedobacter helvus</name>
    <dbReference type="NCBI Taxonomy" id="2563444"/>
    <lineage>
        <taxon>Bacteria</taxon>
        <taxon>Pseudomonadati</taxon>
        <taxon>Bacteroidota</taxon>
        <taxon>Sphingobacteriia</taxon>
        <taxon>Sphingobacteriales</taxon>
        <taxon>Sphingobacteriaceae</taxon>
        <taxon>Pedobacter</taxon>
    </lineage>
</organism>
<dbReference type="Proteomes" id="UP001517367">
    <property type="component" value="Unassembled WGS sequence"/>
</dbReference>
<evidence type="ECO:0000313" key="2">
    <source>
        <dbReference type="Proteomes" id="UP001517367"/>
    </source>
</evidence>
<dbReference type="EMBL" id="SRMP02000002">
    <property type="protein sequence ID" value="MFN0290352.1"/>
    <property type="molecule type" value="Genomic_DNA"/>
</dbReference>
<name>A0ABW9JHD5_9SPHI</name>
<proteinExistence type="predicted"/>
<reference evidence="1 2" key="1">
    <citation type="submission" date="2024-12" db="EMBL/GenBank/DDBJ databases">
        <authorList>
            <person name="Hu S."/>
        </authorList>
    </citation>
    <scope>NUCLEOTIDE SEQUENCE [LARGE SCALE GENOMIC DNA]</scope>
    <source>
        <strain evidence="1 2">P-25</strain>
    </source>
</reference>
<sequence length="53" mass="5898">MAQLINAPVNLLQVNLGTFMIHEKVKIRVSPSQPLVSDFIFLTHNDVYSSAAE</sequence>